<dbReference type="AlphaFoldDB" id="A0A1I2ENN2"/>
<evidence type="ECO:0000256" key="1">
    <source>
        <dbReference type="SAM" id="SignalP"/>
    </source>
</evidence>
<feature type="chain" id="PRO_5011623900" evidence="1">
    <location>
        <begin position="25"/>
        <end position="67"/>
    </location>
</feature>
<dbReference type="RefSeq" id="WP_026635401.1">
    <property type="nucleotide sequence ID" value="NZ_FONH01000005.1"/>
</dbReference>
<dbReference type="STRING" id="500610.SAMN02799615_02012"/>
<protein>
    <submittedName>
        <fullName evidence="2">Uncharacterized protein</fullName>
    </submittedName>
</protein>
<dbReference type="EMBL" id="FONH01000005">
    <property type="protein sequence ID" value="SFE93961.1"/>
    <property type="molecule type" value="Genomic_DNA"/>
</dbReference>
<keyword evidence="3" id="KW-1185">Reference proteome</keyword>
<accession>A0A1I2ENN2</accession>
<evidence type="ECO:0000313" key="2">
    <source>
        <dbReference type="EMBL" id="SFE93961.1"/>
    </source>
</evidence>
<proteinExistence type="predicted"/>
<reference evidence="3" key="1">
    <citation type="submission" date="2016-10" db="EMBL/GenBank/DDBJ databases">
        <authorList>
            <person name="Varghese N."/>
            <person name="Submissions S."/>
        </authorList>
    </citation>
    <scope>NUCLEOTIDE SEQUENCE [LARGE SCALE GENOMIC DNA]</scope>
    <source>
        <strain evidence="3">UNC178MFTsu3.1</strain>
    </source>
</reference>
<dbReference type="Proteomes" id="UP000199477">
    <property type="component" value="Unassembled WGS sequence"/>
</dbReference>
<organism evidence="2 3">
    <name type="scientific">Dyella marensis</name>
    <dbReference type="NCBI Taxonomy" id="500610"/>
    <lineage>
        <taxon>Bacteria</taxon>
        <taxon>Pseudomonadati</taxon>
        <taxon>Pseudomonadota</taxon>
        <taxon>Gammaproteobacteria</taxon>
        <taxon>Lysobacterales</taxon>
        <taxon>Rhodanobacteraceae</taxon>
        <taxon>Dyella</taxon>
    </lineage>
</organism>
<feature type="signal peptide" evidence="1">
    <location>
        <begin position="1"/>
        <end position="24"/>
    </location>
</feature>
<name>A0A1I2ENN2_9GAMM</name>
<gene>
    <name evidence="2" type="ORF">SAMN02799615_02012</name>
</gene>
<evidence type="ECO:0000313" key="3">
    <source>
        <dbReference type="Proteomes" id="UP000199477"/>
    </source>
</evidence>
<sequence>MKFEALMLRSLFAACLLVCGLVLAAMVNASPDAIRLAASGSAGQLAPAAHAQCLLPADGVVCPRLGG</sequence>
<keyword evidence="1" id="KW-0732">Signal</keyword>